<dbReference type="InParanoid" id="A0A1X7TXR8"/>
<proteinExistence type="predicted"/>
<dbReference type="Pfam" id="PF12012">
    <property type="entry name" value="DUF3504"/>
    <property type="match status" value="1"/>
</dbReference>
<protein>
    <recommendedName>
        <fullName evidence="4">ZMYM2-like/QRICH1 C-terminal domain-containing protein</fullName>
    </recommendedName>
</protein>
<evidence type="ECO:0000313" key="5">
    <source>
        <dbReference type="EnsemblMetazoa" id="Aqu2.1.20087_001"/>
    </source>
</evidence>
<dbReference type="InterPro" id="IPR021893">
    <property type="entry name" value="ZMYM2-like_C"/>
</dbReference>
<evidence type="ECO:0000256" key="2">
    <source>
        <dbReference type="ARBA" id="ARBA00022553"/>
    </source>
</evidence>
<dbReference type="AlphaFoldDB" id="A0A1X7TXR8"/>
<accession>A0A1X7TXR8</accession>
<evidence type="ECO:0000256" key="1">
    <source>
        <dbReference type="ARBA" id="ARBA00022499"/>
    </source>
</evidence>
<organism evidence="5">
    <name type="scientific">Amphimedon queenslandica</name>
    <name type="common">Sponge</name>
    <dbReference type="NCBI Taxonomy" id="400682"/>
    <lineage>
        <taxon>Eukaryota</taxon>
        <taxon>Metazoa</taxon>
        <taxon>Porifera</taxon>
        <taxon>Demospongiae</taxon>
        <taxon>Heteroscleromorpha</taxon>
        <taxon>Haplosclerida</taxon>
        <taxon>Niphatidae</taxon>
        <taxon>Amphimedon</taxon>
    </lineage>
</organism>
<name>A0A1X7TXR8_AMPQE</name>
<keyword evidence="3" id="KW-0832">Ubl conjugation</keyword>
<keyword evidence="2" id="KW-0597">Phosphoprotein</keyword>
<sequence>MVSNDPRAINFLDEKNPEFAGLRGVRDCVLQELWNAGIGVTESHTEGISFEEEQLLWSKGILGFDSPSNKVIRHYADSSLGNKCYHYILSFYFQKIPQDNEGNAFYLRPCSVTPEDHSEPWFMCQPVGQNTLDSMVARMFETVGVKG</sequence>
<evidence type="ECO:0000256" key="3">
    <source>
        <dbReference type="ARBA" id="ARBA00022843"/>
    </source>
</evidence>
<feature type="domain" description="ZMYM2-like/QRICH1 C-terminal" evidence="4">
    <location>
        <begin position="70"/>
        <end position="139"/>
    </location>
</feature>
<reference evidence="5" key="1">
    <citation type="submission" date="2017-05" db="UniProtKB">
        <authorList>
            <consortium name="EnsemblMetazoa"/>
        </authorList>
    </citation>
    <scope>IDENTIFICATION</scope>
</reference>
<evidence type="ECO:0000259" key="4">
    <source>
        <dbReference type="Pfam" id="PF12012"/>
    </source>
</evidence>
<keyword evidence="1" id="KW-1017">Isopeptide bond</keyword>
<dbReference type="EnsemblMetazoa" id="Aqu2.1.20087_001">
    <property type="protein sequence ID" value="Aqu2.1.20087_001"/>
    <property type="gene ID" value="Aqu2.1.20087"/>
</dbReference>